<proteinExistence type="predicted"/>
<dbReference type="EMBL" id="CP004120">
    <property type="protein sequence ID" value="AGT42555.1"/>
    <property type="molecule type" value="Genomic_DNA"/>
</dbReference>
<dbReference type="PATRIC" id="fig|1291379.3.peg.51"/>
<accession>S5ZRC0</accession>
<dbReference type="PANTHER" id="PTHR41317:SF1">
    <property type="entry name" value="PD-(D_E)XK NUCLEASE FAMILY TRANSPOSASE"/>
    <property type="match status" value="1"/>
</dbReference>
<dbReference type="Proteomes" id="UP000015620">
    <property type="component" value="Chromosome"/>
</dbReference>
<dbReference type="KEGG" id="tped:TPE_0052"/>
<evidence type="ECO:0000313" key="2">
    <source>
        <dbReference type="Proteomes" id="UP000015620"/>
    </source>
</evidence>
<dbReference type="Pfam" id="PF12784">
    <property type="entry name" value="PDDEXK_2"/>
    <property type="match status" value="1"/>
</dbReference>
<dbReference type="PANTHER" id="PTHR41317">
    <property type="entry name" value="PD-(D_E)XK NUCLEASE FAMILY TRANSPOSASE"/>
    <property type="match status" value="1"/>
</dbReference>
<sequence length="323" mass="36625">MSLFPPTKPKGSKGNLPLTTRFASPPFKSPYLMLYLTVRRDRLMSKSFDELTIADDFMFCTVMKDEELCKELLTMILKNRVGNIVKIIHQKAVDNKIGSKSVRLDLMIEDDTGKLYDIEMQTTDQKNLPVRMRYYQCAIDESSLNKGSDYNDLPDTFIIFFCTFDYLDKGLPMYTITPSCAETGQRFNDGTTKIIINSKAAEKADGELKEFLQYMNGKSPDTAFTKKIEERVSETKEDEARRREYMNIQSFEMDARRAGIQAGLAQGRSEGLQAGIARGRSEGFSDGARQTKLETAQILKRLGDSVQKIIQATGLTKEEIEKL</sequence>
<dbReference type="InterPro" id="IPR010106">
    <property type="entry name" value="RpnA"/>
</dbReference>
<dbReference type="NCBIfam" id="TIGR01784">
    <property type="entry name" value="T_den_put_tspse"/>
    <property type="match status" value="1"/>
</dbReference>
<gene>
    <name evidence="1" type="ORF">TPE_0052</name>
</gene>
<organism evidence="1 2">
    <name type="scientific">Treponema pedis str. T A4</name>
    <dbReference type="NCBI Taxonomy" id="1291379"/>
    <lineage>
        <taxon>Bacteria</taxon>
        <taxon>Pseudomonadati</taxon>
        <taxon>Spirochaetota</taxon>
        <taxon>Spirochaetia</taxon>
        <taxon>Spirochaetales</taxon>
        <taxon>Treponemataceae</taxon>
        <taxon>Treponema</taxon>
    </lineage>
</organism>
<evidence type="ECO:0000313" key="1">
    <source>
        <dbReference type="EMBL" id="AGT42555.1"/>
    </source>
</evidence>
<name>S5ZRC0_9SPIR</name>
<reference evidence="1 2" key="1">
    <citation type="journal article" date="2013" name="PLoS ONE">
        <title>Genome-Wide Relatedness of Treponema pedis, from Gingiva and Necrotic Skin Lesions of Pigs, with the Human Oral Pathogen Treponema denticola.</title>
        <authorList>
            <person name="Svartstrom O."/>
            <person name="Mushtaq M."/>
            <person name="Pringle M."/>
            <person name="Segerman B."/>
        </authorList>
    </citation>
    <scope>NUCLEOTIDE SEQUENCE [LARGE SCALE GENOMIC DNA]</scope>
    <source>
        <strain evidence="1">T A4</strain>
    </source>
</reference>
<dbReference type="HOGENOM" id="CLU_071023_2_0_12"/>
<evidence type="ECO:0008006" key="3">
    <source>
        <dbReference type="Google" id="ProtNLM"/>
    </source>
</evidence>
<protein>
    <recommendedName>
        <fullName evidence="3">Rpn family recombination-promoting nuclease/putative transposase</fullName>
    </recommendedName>
</protein>
<keyword evidence="2" id="KW-1185">Reference proteome</keyword>
<dbReference type="AlphaFoldDB" id="S5ZRC0"/>